<reference evidence="1" key="1">
    <citation type="submission" date="2017-04" db="EMBL/GenBank/DDBJ databases">
        <authorList>
            <person name="Varghese N."/>
            <person name="Submissions S."/>
        </authorList>
    </citation>
    <scope>NUCLEOTIDE SEQUENCE</scope>
    <source>
        <strain evidence="1">WTE2008</strain>
    </source>
</reference>
<keyword evidence="1" id="KW-0830">Ubiquinone</keyword>
<sequence length="196" mass="22686">MKLSLKEYDAMQTGWRKWINEHMEIGGFKAWGMDFTGKDVLEVGCGSGYSASLIVKDHPKSYTGMDIMPEQLEKAEALALPDARFVLGDAADLSRFEDESFDMIVDFMILHHVEGWRRFLDEAFRVLRPGGEMYINDLTRKGVHLTDFFLQWNHAEEPLFTMKEFEQQAGRSGFTTVRRCNYAGLDFCFKFQKPEE</sequence>
<name>A0AC61PKG7_9FIRM</name>
<comment type="caution">
    <text evidence="1">The sequence shown here is derived from an EMBL/GenBank/DDBJ whole genome shotgun (WGS) entry which is preliminary data.</text>
</comment>
<proteinExistence type="predicted"/>
<protein>
    <submittedName>
        <fullName evidence="1">Ubiquinone/menaquinone biosynthesis C-methylase UbiE</fullName>
    </submittedName>
</protein>
<keyword evidence="2" id="KW-1185">Reference proteome</keyword>
<evidence type="ECO:0000313" key="2">
    <source>
        <dbReference type="Proteomes" id="UP000192328"/>
    </source>
</evidence>
<evidence type="ECO:0000313" key="1">
    <source>
        <dbReference type="EMBL" id="SMC53486.1"/>
    </source>
</evidence>
<organism evidence="1 2">
    <name type="scientific">Aristaeella lactis</name>
    <dbReference type="NCBI Taxonomy" id="3046383"/>
    <lineage>
        <taxon>Bacteria</taxon>
        <taxon>Bacillati</taxon>
        <taxon>Bacillota</taxon>
        <taxon>Clostridia</taxon>
        <taxon>Eubacteriales</taxon>
        <taxon>Aristaeellaceae</taxon>
        <taxon>Aristaeella</taxon>
    </lineage>
</organism>
<gene>
    <name evidence="1" type="ORF">SAMN06297397_1290</name>
</gene>
<dbReference type="Proteomes" id="UP000192328">
    <property type="component" value="Unassembled WGS sequence"/>
</dbReference>
<dbReference type="EMBL" id="FWXZ01000002">
    <property type="protein sequence ID" value="SMC53486.1"/>
    <property type="molecule type" value="Genomic_DNA"/>
</dbReference>
<accession>A0AC61PKG7</accession>